<comment type="caution">
    <text evidence="1">The sequence shown here is derived from an EMBL/GenBank/DDBJ whole genome shotgun (WGS) entry which is preliminary data.</text>
</comment>
<keyword evidence="2" id="KW-1185">Reference proteome</keyword>
<reference evidence="1" key="1">
    <citation type="submission" date="2022-07" db="EMBL/GenBank/DDBJ databases">
        <title>Genome Sequence of Phlebia brevispora.</title>
        <authorList>
            <person name="Buettner E."/>
        </authorList>
    </citation>
    <scope>NUCLEOTIDE SEQUENCE</scope>
    <source>
        <strain evidence="1">MPL23</strain>
    </source>
</reference>
<accession>A0ACC1SH59</accession>
<sequence>MAAHLPFEELTNSFIRAFDDPEGKHEKQALALIRACRKLLVDYRKLKDLQALFQLIDKAQAVLDSWLVPGGKPPCADPKEKDERSPRVISFADYDRLYSERSEAVAQWDILDREFASAREFDRSRGAKFPLLRNVRKKSGEWPFGPTKSVEMSLVFPGEPHGKTSTTLVNQTLTLHEDSNLEEVVFFLFRSKNTKQRITLRHNPQFYTYSLMKALKSDQPLGALRPIVKASRESKQTYAVLLDRPIHLVFELHQPRVFGNIWKVNGGSKVAFKEFDGMLEDGERVWESMPINEFYAHSENTTRLNWRYTVDKALNEMEEAEERAPHTSMTVYKILAAVSEPSSPTLSARSSKYAEDAETLTSLAEYKSALSEFACPSAAVELYIKAS</sequence>
<evidence type="ECO:0000313" key="2">
    <source>
        <dbReference type="Proteomes" id="UP001148662"/>
    </source>
</evidence>
<proteinExistence type="predicted"/>
<dbReference type="Proteomes" id="UP001148662">
    <property type="component" value="Unassembled WGS sequence"/>
</dbReference>
<gene>
    <name evidence="1" type="ORF">NM688_g6321</name>
</gene>
<name>A0ACC1SH59_9APHY</name>
<dbReference type="EMBL" id="JANHOG010001284">
    <property type="protein sequence ID" value="KAJ3539752.1"/>
    <property type="molecule type" value="Genomic_DNA"/>
</dbReference>
<evidence type="ECO:0000313" key="1">
    <source>
        <dbReference type="EMBL" id="KAJ3539752.1"/>
    </source>
</evidence>
<organism evidence="1 2">
    <name type="scientific">Phlebia brevispora</name>
    <dbReference type="NCBI Taxonomy" id="194682"/>
    <lineage>
        <taxon>Eukaryota</taxon>
        <taxon>Fungi</taxon>
        <taxon>Dikarya</taxon>
        <taxon>Basidiomycota</taxon>
        <taxon>Agaricomycotina</taxon>
        <taxon>Agaricomycetes</taxon>
        <taxon>Polyporales</taxon>
        <taxon>Meruliaceae</taxon>
        <taxon>Phlebia</taxon>
    </lineage>
</organism>
<protein>
    <submittedName>
        <fullName evidence="1">Uncharacterized protein</fullName>
    </submittedName>
</protein>